<dbReference type="Gene3D" id="1.20.1250.20">
    <property type="entry name" value="MFS general substrate transporter like domains"/>
    <property type="match status" value="1"/>
</dbReference>
<feature type="compositionally biased region" description="Low complexity" evidence="5">
    <location>
        <begin position="80"/>
        <end position="89"/>
    </location>
</feature>
<evidence type="ECO:0000256" key="6">
    <source>
        <dbReference type="SAM" id="Phobius"/>
    </source>
</evidence>
<comment type="subcellular location">
    <subcellularLocation>
        <location evidence="1">Membrane</location>
    </subcellularLocation>
</comment>
<keyword evidence="7" id="KW-1185">Reference proteome</keyword>
<dbReference type="AlphaFoldDB" id="A0A6J2T7E7"/>
<dbReference type="GO" id="GO:0022857">
    <property type="term" value="F:transmembrane transporter activity"/>
    <property type="evidence" value="ECO:0007669"/>
    <property type="project" value="InterPro"/>
</dbReference>
<dbReference type="Proteomes" id="UP000504634">
    <property type="component" value="Unplaced"/>
</dbReference>
<evidence type="ECO:0000256" key="4">
    <source>
        <dbReference type="ARBA" id="ARBA00023136"/>
    </source>
</evidence>
<feature type="transmembrane region" description="Helical" evidence="6">
    <location>
        <begin position="254"/>
        <end position="270"/>
    </location>
</feature>
<dbReference type="GeneID" id="115622183"/>
<feature type="compositionally biased region" description="Pro residues" evidence="5">
    <location>
        <begin position="46"/>
        <end position="79"/>
    </location>
</feature>
<keyword evidence="4 6" id="KW-0472">Membrane</keyword>
<organism evidence="7 8">
    <name type="scientific">Drosophila lebanonensis</name>
    <name type="common">Fruit fly</name>
    <name type="synonym">Scaptodrosophila lebanonensis</name>
    <dbReference type="NCBI Taxonomy" id="7225"/>
    <lineage>
        <taxon>Eukaryota</taxon>
        <taxon>Metazoa</taxon>
        <taxon>Ecdysozoa</taxon>
        <taxon>Arthropoda</taxon>
        <taxon>Hexapoda</taxon>
        <taxon>Insecta</taxon>
        <taxon>Pterygota</taxon>
        <taxon>Neoptera</taxon>
        <taxon>Endopterygota</taxon>
        <taxon>Diptera</taxon>
        <taxon>Brachycera</taxon>
        <taxon>Muscomorpha</taxon>
        <taxon>Ephydroidea</taxon>
        <taxon>Drosophilidae</taxon>
        <taxon>Scaptodrosophila</taxon>
    </lineage>
</organism>
<feature type="transmembrane region" description="Helical" evidence="6">
    <location>
        <begin position="131"/>
        <end position="153"/>
    </location>
</feature>
<sequence>MNDNPLKSTEPPTSPPGYGLQPEGPPTNAPAYGFAQNYPPQGYPQNYPPQGYPQNYPPAVPANSYPPPNYPPAQPPPQGYPGQSYQGAQVYPPQSFPPQHYGPPPVQPSVAVVPPGGWYSRNQRNKPQSNAVGAAALIFASGGMNIAFSAGFFTVPLSYHTRICWFIGAIIGTFISSILVNQVPKKVIFAFASLLVIVGGVLFACDKNVESLITAGLYLDGIANGLVFAPTLALAGEVAVFYMRGTITTTIEQASFGIGFFLQIVYASTWEWNVGAAISAEQIHGILSAVFGVIGVIIAAFLTIESPVIMLANGEEQAAIDTLRRLQRPYTLTTETYDQLAEHKRYVEQNKDISVCAGIVEALPAFLRLIFLRALNAMSMCQFTTYAFLIASAREYRGEVWPIVLFGLCRWLGNLVTAMCTECVGRKKLILLGLLVCTGMGFGTGSQFYSSYYYWPVYYFGNMEMVMTFLCLYQVFAGVAFTPTSAYLSEAFPLGVKQHMIGLTFIVEMLVFIIISVGTMDFTTFGVFFYFVGGLSVFGFIAGIWLFPETKGTNLRQSQDKFRGFLSFGF</sequence>
<dbReference type="PANTHER" id="PTHR23529:SF2">
    <property type="entry name" value="GH19118P-RELATED"/>
    <property type="match status" value="1"/>
</dbReference>
<protein>
    <submittedName>
        <fullName evidence="8">Polyol transporter 5-like</fullName>
    </submittedName>
</protein>
<dbReference type="InterPro" id="IPR036259">
    <property type="entry name" value="MFS_trans_sf"/>
</dbReference>
<gene>
    <name evidence="8" type="primary">LOC115622183</name>
</gene>
<evidence type="ECO:0000256" key="3">
    <source>
        <dbReference type="ARBA" id="ARBA00022989"/>
    </source>
</evidence>
<dbReference type="SUPFAM" id="SSF103473">
    <property type="entry name" value="MFS general substrate transporter"/>
    <property type="match status" value="1"/>
</dbReference>
<proteinExistence type="predicted"/>
<feature type="transmembrane region" description="Helical" evidence="6">
    <location>
        <begin position="429"/>
        <end position="455"/>
    </location>
</feature>
<keyword evidence="2 6" id="KW-0812">Transmembrane</keyword>
<feature type="transmembrane region" description="Helical" evidence="6">
    <location>
        <begin position="500"/>
        <end position="519"/>
    </location>
</feature>
<feature type="transmembrane region" description="Helical" evidence="6">
    <location>
        <begin position="467"/>
        <end position="488"/>
    </location>
</feature>
<feature type="transmembrane region" description="Helical" evidence="6">
    <location>
        <begin position="159"/>
        <end position="180"/>
    </location>
</feature>
<feature type="transmembrane region" description="Helical" evidence="6">
    <location>
        <begin position="525"/>
        <end position="547"/>
    </location>
</feature>
<dbReference type="GO" id="GO:0016020">
    <property type="term" value="C:membrane"/>
    <property type="evidence" value="ECO:0007669"/>
    <property type="project" value="UniProtKB-SubCell"/>
</dbReference>
<evidence type="ECO:0000313" key="8">
    <source>
        <dbReference type="RefSeq" id="XP_030371934.1"/>
    </source>
</evidence>
<feature type="region of interest" description="Disordered" evidence="5">
    <location>
        <begin position="1"/>
        <end position="94"/>
    </location>
</feature>
<dbReference type="PANTHER" id="PTHR23529">
    <property type="entry name" value="GH19118P-RELATED"/>
    <property type="match status" value="1"/>
</dbReference>
<dbReference type="RefSeq" id="XP_030371934.1">
    <property type="nucleotide sequence ID" value="XM_030516074.1"/>
</dbReference>
<evidence type="ECO:0000313" key="7">
    <source>
        <dbReference type="Proteomes" id="UP000504634"/>
    </source>
</evidence>
<dbReference type="OrthoDB" id="6612291at2759"/>
<evidence type="ECO:0000256" key="1">
    <source>
        <dbReference type="ARBA" id="ARBA00004370"/>
    </source>
</evidence>
<feature type="compositionally biased region" description="Polar residues" evidence="5">
    <location>
        <begin position="1"/>
        <end position="11"/>
    </location>
</feature>
<dbReference type="InterPro" id="IPR005828">
    <property type="entry name" value="MFS_sugar_transport-like"/>
</dbReference>
<feature type="transmembrane region" description="Helical" evidence="6">
    <location>
        <begin position="216"/>
        <end position="242"/>
    </location>
</feature>
<keyword evidence="3 6" id="KW-1133">Transmembrane helix</keyword>
<evidence type="ECO:0000256" key="2">
    <source>
        <dbReference type="ARBA" id="ARBA00022692"/>
    </source>
</evidence>
<feature type="transmembrane region" description="Helical" evidence="6">
    <location>
        <begin position="187"/>
        <end position="204"/>
    </location>
</feature>
<feature type="compositionally biased region" description="Low complexity" evidence="5">
    <location>
        <begin position="36"/>
        <end position="45"/>
    </location>
</feature>
<name>A0A6J2T7E7_DROLE</name>
<evidence type="ECO:0000256" key="5">
    <source>
        <dbReference type="SAM" id="MobiDB-lite"/>
    </source>
</evidence>
<reference evidence="8" key="1">
    <citation type="submission" date="2025-08" db="UniProtKB">
        <authorList>
            <consortium name="RefSeq"/>
        </authorList>
    </citation>
    <scope>IDENTIFICATION</scope>
    <source>
        <strain evidence="8">11010-0011.00</strain>
        <tissue evidence="8">Whole body</tissue>
    </source>
</reference>
<feature type="transmembrane region" description="Helical" evidence="6">
    <location>
        <begin position="282"/>
        <end position="304"/>
    </location>
</feature>
<dbReference type="Pfam" id="PF00083">
    <property type="entry name" value="Sugar_tr"/>
    <property type="match status" value="1"/>
</dbReference>
<accession>A0A6J2T7E7</accession>